<evidence type="ECO:0000256" key="1">
    <source>
        <dbReference type="ARBA" id="ARBA00022741"/>
    </source>
</evidence>
<dbReference type="InterPro" id="IPR005225">
    <property type="entry name" value="Small_GTP-bd"/>
</dbReference>
<dbReference type="Pfam" id="PF00071">
    <property type="entry name" value="Ras"/>
    <property type="match status" value="1"/>
</dbReference>
<name>A0A507E536_9FUNG</name>
<proteinExistence type="predicted"/>
<dbReference type="SMART" id="SM00176">
    <property type="entry name" value="RAN"/>
    <property type="match status" value="1"/>
</dbReference>
<dbReference type="STRING" id="109895.A0A507E536"/>
<sequence>MFSSASNGGSSKAGPSQIILLGDSAVGKSKLAERFLLDDFQPQQLSTFALSLYRYTCTYPFGAERRNHSAGAEKPRKLTVDFWDTAGQERFQTMHASYYHGAHACILVFDVGRKVTYKNLDTWYEELVGHRGLKLPVIVVANKIDVDLSKARKSFGFVDRRRAERAEVAAEQQPQPSADSEDTDLMPLFYASASDGTNVVSIFREAINRAVKFKAQGEGTFVDEVLAFIREEEGKEGGMFSGEEAKDSNLTTVPPLPTSAIC</sequence>
<protein>
    <recommendedName>
        <fullName evidence="5">Small monomeric GTPase</fullName>
    </recommendedName>
</protein>
<organism evidence="3 4">
    <name type="scientific">Powellomyces hirtus</name>
    <dbReference type="NCBI Taxonomy" id="109895"/>
    <lineage>
        <taxon>Eukaryota</taxon>
        <taxon>Fungi</taxon>
        <taxon>Fungi incertae sedis</taxon>
        <taxon>Chytridiomycota</taxon>
        <taxon>Chytridiomycota incertae sedis</taxon>
        <taxon>Chytridiomycetes</taxon>
        <taxon>Spizellomycetales</taxon>
        <taxon>Powellomycetaceae</taxon>
        <taxon>Powellomyces</taxon>
    </lineage>
</organism>
<gene>
    <name evidence="3" type="ORF">PhCBS80983_g02775</name>
</gene>
<dbReference type="SUPFAM" id="SSF52540">
    <property type="entry name" value="P-loop containing nucleoside triphosphate hydrolases"/>
    <property type="match status" value="1"/>
</dbReference>
<dbReference type="EMBL" id="QEAQ01000030">
    <property type="protein sequence ID" value="TPX58956.1"/>
    <property type="molecule type" value="Genomic_DNA"/>
</dbReference>
<dbReference type="PANTHER" id="PTHR47978">
    <property type="match status" value="1"/>
</dbReference>
<dbReference type="Gene3D" id="3.40.50.300">
    <property type="entry name" value="P-loop containing nucleotide triphosphate hydrolases"/>
    <property type="match status" value="1"/>
</dbReference>
<evidence type="ECO:0000256" key="2">
    <source>
        <dbReference type="SAM" id="MobiDB-lite"/>
    </source>
</evidence>
<dbReference type="SMART" id="SM00173">
    <property type="entry name" value="RAS"/>
    <property type="match status" value="1"/>
</dbReference>
<dbReference type="AlphaFoldDB" id="A0A507E536"/>
<comment type="caution">
    <text evidence="3">The sequence shown here is derived from an EMBL/GenBank/DDBJ whole genome shotgun (WGS) entry which is preliminary data.</text>
</comment>
<dbReference type="SMART" id="SM00174">
    <property type="entry name" value="RHO"/>
    <property type="match status" value="1"/>
</dbReference>
<dbReference type="InterPro" id="IPR001806">
    <property type="entry name" value="Small_GTPase"/>
</dbReference>
<dbReference type="PROSITE" id="PS51419">
    <property type="entry name" value="RAB"/>
    <property type="match status" value="1"/>
</dbReference>
<reference evidence="3 4" key="1">
    <citation type="journal article" date="2019" name="Sci. Rep.">
        <title>Comparative genomics of chytrid fungi reveal insights into the obligate biotrophic and pathogenic lifestyle of Synchytrium endobioticum.</title>
        <authorList>
            <person name="van de Vossenberg B.T.L.H."/>
            <person name="Warris S."/>
            <person name="Nguyen H.D.T."/>
            <person name="van Gent-Pelzer M.P.E."/>
            <person name="Joly D.L."/>
            <person name="van de Geest H.C."/>
            <person name="Bonants P.J.M."/>
            <person name="Smith D.S."/>
            <person name="Levesque C.A."/>
            <person name="van der Lee T.A.J."/>
        </authorList>
    </citation>
    <scope>NUCLEOTIDE SEQUENCE [LARGE SCALE GENOMIC DNA]</scope>
    <source>
        <strain evidence="3 4">CBS 809.83</strain>
    </source>
</reference>
<dbReference type="PRINTS" id="PR00449">
    <property type="entry name" value="RASTRNSFRMNG"/>
</dbReference>
<dbReference type="Proteomes" id="UP000318582">
    <property type="component" value="Unassembled WGS sequence"/>
</dbReference>
<keyword evidence="4" id="KW-1185">Reference proteome</keyword>
<dbReference type="SMART" id="SM00175">
    <property type="entry name" value="RAB"/>
    <property type="match status" value="1"/>
</dbReference>
<keyword evidence="1" id="KW-0547">Nucleotide-binding</keyword>
<feature type="region of interest" description="Disordered" evidence="2">
    <location>
        <begin position="238"/>
        <end position="262"/>
    </location>
</feature>
<dbReference type="GO" id="GO:0003924">
    <property type="term" value="F:GTPase activity"/>
    <property type="evidence" value="ECO:0007669"/>
    <property type="project" value="InterPro"/>
</dbReference>
<evidence type="ECO:0008006" key="5">
    <source>
        <dbReference type="Google" id="ProtNLM"/>
    </source>
</evidence>
<dbReference type="NCBIfam" id="TIGR00231">
    <property type="entry name" value="small_GTP"/>
    <property type="match status" value="1"/>
</dbReference>
<accession>A0A507E536</accession>
<evidence type="ECO:0000313" key="4">
    <source>
        <dbReference type="Proteomes" id="UP000318582"/>
    </source>
</evidence>
<dbReference type="InterPro" id="IPR027417">
    <property type="entry name" value="P-loop_NTPase"/>
</dbReference>
<dbReference type="GO" id="GO:0005525">
    <property type="term" value="F:GTP binding"/>
    <property type="evidence" value="ECO:0007669"/>
    <property type="project" value="InterPro"/>
</dbReference>
<evidence type="ECO:0000313" key="3">
    <source>
        <dbReference type="EMBL" id="TPX58956.1"/>
    </source>
</evidence>